<evidence type="ECO:0000313" key="1">
    <source>
        <dbReference type="Proteomes" id="UP001652582"/>
    </source>
</evidence>
<dbReference type="InterPro" id="IPR036047">
    <property type="entry name" value="F-box-like_dom_sf"/>
</dbReference>
<dbReference type="RefSeq" id="XP_023941909.2">
    <property type="nucleotide sequence ID" value="XM_024086141.2"/>
</dbReference>
<dbReference type="KEGG" id="bany:112048563"/>
<name>A0A6J1N4S9_BICAN</name>
<gene>
    <name evidence="2" type="primary">LOC112048563</name>
</gene>
<dbReference type="Proteomes" id="UP001652582">
    <property type="component" value="Chromosome 7"/>
</dbReference>
<proteinExistence type="predicted"/>
<dbReference type="CDD" id="cd09917">
    <property type="entry name" value="F-box_SF"/>
    <property type="match status" value="1"/>
</dbReference>
<organism evidence="1 2">
    <name type="scientific">Bicyclus anynana</name>
    <name type="common">Squinting bush brown butterfly</name>
    <dbReference type="NCBI Taxonomy" id="110368"/>
    <lineage>
        <taxon>Eukaryota</taxon>
        <taxon>Metazoa</taxon>
        <taxon>Ecdysozoa</taxon>
        <taxon>Arthropoda</taxon>
        <taxon>Hexapoda</taxon>
        <taxon>Insecta</taxon>
        <taxon>Pterygota</taxon>
        <taxon>Neoptera</taxon>
        <taxon>Endopterygota</taxon>
        <taxon>Lepidoptera</taxon>
        <taxon>Glossata</taxon>
        <taxon>Ditrysia</taxon>
        <taxon>Papilionoidea</taxon>
        <taxon>Nymphalidae</taxon>
        <taxon>Satyrinae</taxon>
        <taxon>Satyrini</taxon>
        <taxon>Mycalesina</taxon>
        <taxon>Bicyclus</taxon>
    </lineage>
</organism>
<dbReference type="GeneID" id="112048563"/>
<reference evidence="2" key="1">
    <citation type="submission" date="2025-08" db="UniProtKB">
        <authorList>
            <consortium name="RefSeq"/>
        </authorList>
    </citation>
    <scope>IDENTIFICATION</scope>
</reference>
<keyword evidence="1" id="KW-1185">Reference proteome</keyword>
<evidence type="ECO:0000313" key="2">
    <source>
        <dbReference type="RefSeq" id="XP_023941909.2"/>
    </source>
</evidence>
<protein>
    <submittedName>
        <fullName evidence="2">Uncharacterized protein LOC112048563</fullName>
    </submittedName>
</protein>
<dbReference type="SUPFAM" id="SSF81383">
    <property type="entry name" value="F-box domain"/>
    <property type="match status" value="1"/>
</dbReference>
<accession>A0A6J1N4S9</accession>
<dbReference type="AlphaFoldDB" id="A0A6J1N4S9"/>
<sequence length="453" mass="53061">MSLKNDSVWATCPSDILVLVFKKLDIESVISCRGVNKFWWNVAEYYFEHFKLWPAVIQHTIGEAAFTEKSVLGWRDKVLSAERWLDVSKVSVSLRHRYNLETAIQNICVYKDNLIVTTDTATTFFNINSFEVIKTLQLAPLRQYVYNLEVNWDWGRMEKKNYGWCFTSGLQEHQKYVSYRSHSLEPETDTVPRYQETSSLIVELKLPTVRRERLIELSLTNKLYTDPFDSDSVRKVYIKYPFIFKVNFNSCYVIYAKVLWKYTAKVNHWDIEVLAKYNEDENLLHSIHIHRNNVYVLLTSGDVFLLCCNSFLKIFHLCAPLSTQLPKDSVPLMFYTCILLRNVPNAKPCDALSPYIKCDFLKSISREGVTCVLEHGHATLFGYKNGEIEIYLNKNLINSEVPELKFNLQTYIDDISDENPNLKIRALDIYYDNTRHHLFVTTCYHVFELLLSF</sequence>
<dbReference type="OrthoDB" id="6859220at2759"/>